<name>A8XWS4_CAEBR</name>
<dbReference type="FunFam" id="3.30.70.330:FF:001676">
    <property type="match status" value="1"/>
</dbReference>
<dbReference type="GeneID" id="8575881"/>
<dbReference type="OMA" id="ADDFRPM"/>
<dbReference type="CDD" id="cd00590">
    <property type="entry name" value="RRM_SF"/>
    <property type="match status" value="1"/>
</dbReference>
<keyword evidence="1 2" id="KW-0694">RNA-binding</keyword>
<dbReference type="AlphaFoldDB" id="A8XWS4"/>
<dbReference type="GO" id="GO:0000381">
    <property type="term" value="P:regulation of alternative mRNA splicing, via spliceosome"/>
    <property type="evidence" value="ECO:0000318"/>
    <property type="project" value="GO_Central"/>
</dbReference>
<organism evidence="5 6">
    <name type="scientific">Caenorhabditis briggsae</name>
    <dbReference type="NCBI Taxonomy" id="6238"/>
    <lineage>
        <taxon>Eukaryota</taxon>
        <taxon>Metazoa</taxon>
        <taxon>Ecdysozoa</taxon>
        <taxon>Nematoda</taxon>
        <taxon>Chromadorea</taxon>
        <taxon>Rhabditida</taxon>
        <taxon>Rhabditina</taxon>
        <taxon>Rhabditomorpha</taxon>
        <taxon>Rhabditoidea</taxon>
        <taxon>Rhabditidae</taxon>
        <taxon>Peloderinae</taxon>
        <taxon>Caenorhabditis</taxon>
    </lineage>
</organism>
<proteinExistence type="predicted"/>
<evidence type="ECO:0000256" key="2">
    <source>
        <dbReference type="PROSITE-ProRule" id="PRU00176"/>
    </source>
</evidence>
<dbReference type="STRING" id="6238.A8XWS4"/>
<feature type="domain" description="RRM" evidence="4">
    <location>
        <begin position="92"/>
        <end position="163"/>
    </location>
</feature>
<dbReference type="KEGG" id="cbr:CBG_19947"/>
<dbReference type="WormBase" id="CBG19947">
    <property type="protein sequence ID" value="CBP48852"/>
    <property type="gene ID" value="WBGene00039064"/>
</dbReference>
<evidence type="ECO:0000313" key="7">
    <source>
        <dbReference type="WormBase" id="CBG19947"/>
    </source>
</evidence>
<keyword evidence="6" id="KW-1185">Reference proteome</keyword>
<dbReference type="InterPro" id="IPR050502">
    <property type="entry name" value="Euk_RNA-bind_prot"/>
</dbReference>
<dbReference type="SUPFAM" id="SSF54928">
    <property type="entry name" value="RNA-binding domain, RBD"/>
    <property type="match status" value="1"/>
</dbReference>
<dbReference type="InterPro" id="IPR000504">
    <property type="entry name" value="RRM_dom"/>
</dbReference>
<dbReference type="SMART" id="SM00360">
    <property type="entry name" value="RRM"/>
    <property type="match status" value="2"/>
</dbReference>
<dbReference type="Pfam" id="PF00076">
    <property type="entry name" value="RRM_1"/>
    <property type="match status" value="1"/>
</dbReference>
<reference evidence="5 6" key="2">
    <citation type="journal article" date="2011" name="PLoS Genet.">
        <title>Caenorhabditis briggsae recombinant inbred line genotypes reveal inter-strain incompatibility and the evolution of recombination.</title>
        <authorList>
            <person name="Ross J.A."/>
            <person name="Koboldt D.C."/>
            <person name="Staisch J.E."/>
            <person name="Chamberlin H.M."/>
            <person name="Gupta B.P."/>
            <person name="Miller R.D."/>
            <person name="Baird S.E."/>
            <person name="Haag E.S."/>
        </authorList>
    </citation>
    <scope>NUCLEOTIDE SEQUENCE [LARGE SCALE GENOMIC DNA]</scope>
    <source>
        <strain evidence="5 6">AF16</strain>
    </source>
</reference>
<dbReference type="CTD" id="8575881"/>
<reference evidence="5 6" key="1">
    <citation type="journal article" date="2003" name="PLoS Biol.">
        <title>The genome sequence of Caenorhabditis briggsae: a platform for comparative genomics.</title>
        <authorList>
            <person name="Stein L.D."/>
            <person name="Bao Z."/>
            <person name="Blasiar D."/>
            <person name="Blumenthal T."/>
            <person name="Brent M.R."/>
            <person name="Chen N."/>
            <person name="Chinwalla A."/>
            <person name="Clarke L."/>
            <person name="Clee C."/>
            <person name="Coghlan A."/>
            <person name="Coulson A."/>
            <person name="D'Eustachio P."/>
            <person name="Fitch D.H."/>
            <person name="Fulton L.A."/>
            <person name="Fulton R.E."/>
            <person name="Griffiths-Jones S."/>
            <person name="Harris T.W."/>
            <person name="Hillier L.W."/>
            <person name="Kamath R."/>
            <person name="Kuwabara P.E."/>
            <person name="Mardis E.R."/>
            <person name="Marra M.A."/>
            <person name="Miner T.L."/>
            <person name="Minx P."/>
            <person name="Mullikin J.C."/>
            <person name="Plumb R.W."/>
            <person name="Rogers J."/>
            <person name="Schein J.E."/>
            <person name="Sohrmann M."/>
            <person name="Spieth J."/>
            <person name="Stajich J.E."/>
            <person name="Wei C."/>
            <person name="Willey D."/>
            <person name="Wilson R.K."/>
            <person name="Durbin R."/>
            <person name="Waterston R.H."/>
        </authorList>
    </citation>
    <scope>NUCLEOTIDE SEQUENCE [LARGE SCALE GENOMIC DNA]</scope>
    <source>
        <strain evidence="5 6">AF16</strain>
    </source>
</reference>
<dbReference type="GO" id="GO:0003729">
    <property type="term" value="F:mRNA binding"/>
    <property type="evidence" value="ECO:0000318"/>
    <property type="project" value="GO_Central"/>
</dbReference>
<dbReference type="RefSeq" id="XP_002633885.1">
    <property type="nucleotide sequence ID" value="XM_002633839.1"/>
</dbReference>
<feature type="non-terminal residue" evidence="5">
    <location>
        <position position="501"/>
    </location>
</feature>
<dbReference type="PANTHER" id="PTHR48025">
    <property type="entry name" value="OS02G0815200 PROTEIN"/>
    <property type="match status" value="1"/>
</dbReference>
<dbReference type="FunCoup" id="A8XWS4">
    <property type="interactions" value="1366"/>
</dbReference>
<dbReference type="GO" id="GO:1990904">
    <property type="term" value="C:ribonucleoprotein complex"/>
    <property type="evidence" value="ECO:0000318"/>
    <property type="project" value="GO_Central"/>
</dbReference>
<dbReference type="GO" id="GO:0006376">
    <property type="term" value="P:mRNA splice site recognition"/>
    <property type="evidence" value="ECO:0000318"/>
    <property type="project" value="GO_Central"/>
</dbReference>
<dbReference type="InterPro" id="IPR035979">
    <property type="entry name" value="RBD_domain_sf"/>
</dbReference>
<dbReference type="GO" id="GO:0005634">
    <property type="term" value="C:nucleus"/>
    <property type="evidence" value="ECO:0000318"/>
    <property type="project" value="GO_Central"/>
</dbReference>
<dbReference type="InParanoid" id="A8XWS4"/>
<evidence type="ECO:0000256" key="3">
    <source>
        <dbReference type="SAM" id="MobiDB-lite"/>
    </source>
</evidence>
<dbReference type="eggNOG" id="KOG0118">
    <property type="taxonomic scope" value="Eukaryota"/>
</dbReference>
<dbReference type="InterPro" id="IPR012677">
    <property type="entry name" value="Nucleotide-bd_a/b_plait_sf"/>
</dbReference>
<sequence length="501" mass="57416">DNFCDRLYVGGFSTNLSSDQIRNLITSSAVPFEVTIEIVENGSRRHRGFAFVQCRNPAEANVLMSKFASLFTKVNYAKREPKPAENVMSNISNVFVRGISRDMTDTELYQAFGGAAEGVVQCHVADGYGFVLFDTRANAQKKITEMDRKVLNGKSISVSWARPDTMGRKRKRTENESFFIRSVSLELLKPFSRKFRIATTKIDILKANDFRPMKRGQHMWCDDDQKMIDEMPRRGSDDVEIGVVDLVRGSFEKWRRPLSAEQDSKKEVAVTKPSSNKVEKRVAVKWELPSAEYYAVRYEEHIRRNLNTRKPCGELETAQEALAVREKGEANDRTDQDCLTQPHDLKSSVSKFENNFLANFRISGRNSERESLLSEAPTQREKSPERKPEPIVKQEEEKILEKVPEEPKKVEEEPKKEEPVKVEESPKIGEKKEEVKVVEEKKPEPPVAVVPVEEKLKKRIQINVKRYPDTGDLTILSEKNEIVTFSCSTKHRVKKSKKTEK</sequence>
<evidence type="ECO:0000256" key="1">
    <source>
        <dbReference type="ARBA" id="ARBA00022884"/>
    </source>
</evidence>
<dbReference type="HOGENOM" id="CLU_576510_0_0_1"/>
<evidence type="ECO:0000313" key="6">
    <source>
        <dbReference type="Proteomes" id="UP000008549"/>
    </source>
</evidence>
<dbReference type="PROSITE" id="PS50102">
    <property type="entry name" value="RRM"/>
    <property type="match status" value="2"/>
</dbReference>
<dbReference type="FunFam" id="3.30.70.330:FF:001669">
    <property type="match status" value="1"/>
</dbReference>
<feature type="domain" description="RRM" evidence="4">
    <location>
        <begin position="5"/>
        <end position="79"/>
    </location>
</feature>
<protein>
    <submittedName>
        <fullName evidence="5">Protein CBG19947</fullName>
    </submittedName>
</protein>
<feature type="non-terminal residue" evidence="5">
    <location>
        <position position="1"/>
    </location>
</feature>
<dbReference type="Proteomes" id="UP000008549">
    <property type="component" value="Unassembled WGS sequence"/>
</dbReference>
<dbReference type="PANTHER" id="PTHR48025:SF1">
    <property type="entry name" value="RRM DOMAIN-CONTAINING PROTEIN"/>
    <property type="match status" value="1"/>
</dbReference>
<dbReference type="GO" id="GO:0005737">
    <property type="term" value="C:cytoplasm"/>
    <property type="evidence" value="ECO:0000318"/>
    <property type="project" value="GO_Central"/>
</dbReference>
<dbReference type="Gene3D" id="3.30.70.330">
    <property type="match status" value="2"/>
</dbReference>
<feature type="region of interest" description="Disordered" evidence="3">
    <location>
        <begin position="366"/>
        <end position="444"/>
    </location>
</feature>
<gene>
    <name evidence="5 7" type="ORF">CBG19947</name>
    <name evidence="5" type="ORF">CBG_19947</name>
</gene>
<dbReference type="EMBL" id="HE601481">
    <property type="protein sequence ID" value="CAP37093.1"/>
    <property type="molecule type" value="Genomic_DNA"/>
</dbReference>
<evidence type="ECO:0000259" key="4">
    <source>
        <dbReference type="PROSITE" id="PS50102"/>
    </source>
</evidence>
<evidence type="ECO:0000313" key="5">
    <source>
        <dbReference type="EMBL" id="CAP37093.1"/>
    </source>
</evidence>
<accession>A8XWS4</accession>